<dbReference type="Proteomes" id="UP001236723">
    <property type="component" value="Unassembled WGS sequence"/>
</dbReference>
<gene>
    <name evidence="2" type="ORF">J2R98_002892</name>
</gene>
<dbReference type="InterPro" id="IPR011010">
    <property type="entry name" value="DNA_brk_join_enz"/>
</dbReference>
<keyword evidence="3" id="KW-1185">Reference proteome</keyword>
<dbReference type="EMBL" id="JAUSUP010000020">
    <property type="protein sequence ID" value="MDQ0353031.1"/>
    <property type="molecule type" value="Genomic_DNA"/>
</dbReference>
<evidence type="ECO:0000313" key="2">
    <source>
        <dbReference type="EMBL" id="MDQ0353031.1"/>
    </source>
</evidence>
<accession>A0ABU0DX47</accession>
<proteinExistence type="predicted"/>
<reference evidence="2 3" key="1">
    <citation type="submission" date="2023-07" db="EMBL/GenBank/DDBJ databases">
        <title>Genomic Encyclopedia of Type Strains, Phase IV (KMG-IV): sequencing the most valuable type-strain genomes for metagenomic binning, comparative biology and taxonomic classification.</title>
        <authorList>
            <person name="Goeker M."/>
        </authorList>
    </citation>
    <scope>NUCLEOTIDE SEQUENCE [LARGE SCALE GENOMIC DNA]</scope>
    <source>
        <strain evidence="2 3">DSM 15448</strain>
    </source>
</reference>
<evidence type="ECO:0000256" key="1">
    <source>
        <dbReference type="ARBA" id="ARBA00023172"/>
    </source>
</evidence>
<name>A0ABU0DX47_9BACI</name>
<dbReference type="SUPFAM" id="SSF56349">
    <property type="entry name" value="DNA breaking-rejoining enzymes"/>
    <property type="match status" value="1"/>
</dbReference>
<keyword evidence="1" id="KW-0233">DNA recombination</keyword>
<evidence type="ECO:0000313" key="3">
    <source>
        <dbReference type="Proteomes" id="UP001236723"/>
    </source>
</evidence>
<dbReference type="Gene3D" id="1.10.443.10">
    <property type="entry name" value="Intergrase catalytic core"/>
    <property type="match status" value="1"/>
</dbReference>
<sequence length="330" mass="38120">MNQALKTIDQIGVSKYSLERQKLDTGIHSIKQMKETLSTAQNFVAWLKNEKGLMDLYQVKRSHYRLYIDHMKTKEVSNGHLINIETNLRLLNKGMAKVSKDKGMAPRNWCPKKRLVDVRSREEAVNRSLTDQEYKEAYQGLSNHVRVAADLQMAFGLRLREAANTTYAHITLEDGQYYWGAVSDRYAANTAVGVTKAGRGRKALCRPDMEERIQALVKDGDQKDYILKVKYDTIRSGYVRAGIKGSHSLRHTYARFMLQEEFKQLGIEKQGLDIVQRMVLNRSEGYRKDYQIEQSERLIYQRVKQAIDQVHSYLGHGVSRSDLMDVYLSF</sequence>
<dbReference type="InterPro" id="IPR013762">
    <property type="entry name" value="Integrase-like_cat_sf"/>
</dbReference>
<organism evidence="2 3">
    <name type="scientific">Alkalibacillus filiformis</name>
    <dbReference type="NCBI Taxonomy" id="200990"/>
    <lineage>
        <taxon>Bacteria</taxon>
        <taxon>Bacillati</taxon>
        <taxon>Bacillota</taxon>
        <taxon>Bacilli</taxon>
        <taxon>Bacillales</taxon>
        <taxon>Bacillaceae</taxon>
        <taxon>Alkalibacillus</taxon>
    </lineage>
</organism>
<protein>
    <submittedName>
        <fullName evidence="2">Integrase</fullName>
    </submittedName>
</protein>
<comment type="caution">
    <text evidence="2">The sequence shown here is derived from an EMBL/GenBank/DDBJ whole genome shotgun (WGS) entry which is preliminary data.</text>
</comment>